<feature type="transmembrane region" description="Helical" evidence="6">
    <location>
        <begin position="293"/>
        <end position="315"/>
    </location>
</feature>
<dbReference type="Proteomes" id="UP001241110">
    <property type="component" value="Unassembled WGS sequence"/>
</dbReference>
<feature type="domain" description="MacB-like periplasmic core" evidence="8">
    <location>
        <begin position="20"/>
        <end position="236"/>
    </location>
</feature>
<feature type="domain" description="MacB-like periplasmic core" evidence="8">
    <location>
        <begin position="449"/>
        <end position="617"/>
    </location>
</feature>
<organism evidence="9 10">
    <name type="scientific">Xanthocytophaga flava</name>
    <dbReference type="NCBI Taxonomy" id="3048013"/>
    <lineage>
        <taxon>Bacteria</taxon>
        <taxon>Pseudomonadati</taxon>
        <taxon>Bacteroidota</taxon>
        <taxon>Cytophagia</taxon>
        <taxon>Cytophagales</taxon>
        <taxon>Rhodocytophagaceae</taxon>
        <taxon>Xanthocytophaga</taxon>
    </lineage>
</organism>
<evidence type="ECO:0000256" key="5">
    <source>
        <dbReference type="ARBA" id="ARBA00023136"/>
    </source>
</evidence>
<name>A0AAE3QLM6_9BACT</name>
<evidence type="ECO:0000256" key="3">
    <source>
        <dbReference type="ARBA" id="ARBA00022692"/>
    </source>
</evidence>
<evidence type="ECO:0000256" key="6">
    <source>
        <dbReference type="SAM" id="Phobius"/>
    </source>
</evidence>
<keyword evidence="3 6" id="KW-0812">Transmembrane</keyword>
<feature type="transmembrane region" description="Helical" evidence="6">
    <location>
        <begin position="443"/>
        <end position="463"/>
    </location>
</feature>
<feature type="transmembrane region" description="Helical" evidence="6">
    <location>
        <begin position="21"/>
        <end position="42"/>
    </location>
</feature>
<accession>A0AAE3QLM6</accession>
<dbReference type="PANTHER" id="PTHR30572:SF18">
    <property type="entry name" value="ABC-TYPE MACROLIDE FAMILY EXPORT SYSTEM PERMEASE COMPONENT 2"/>
    <property type="match status" value="1"/>
</dbReference>
<feature type="domain" description="ABC3 transporter permease C-terminal" evidence="7">
    <location>
        <begin position="694"/>
        <end position="803"/>
    </location>
</feature>
<dbReference type="EMBL" id="JASJOS010000005">
    <property type="protein sequence ID" value="MDJ1481587.1"/>
    <property type="molecule type" value="Genomic_DNA"/>
</dbReference>
<proteinExistence type="predicted"/>
<dbReference type="InterPro" id="IPR025857">
    <property type="entry name" value="MacB_PCD"/>
</dbReference>
<keyword evidence="2" id="KW-1003">Cell membrane</keyword>
<reference evidence="9" key="1">
    <citation type="submission" date="2023-05" db="EMBL/GenBank/DDBJ databases">
        <authorList>
            <person name="Zhang X."/>
        </authorList>
    </citation>
    <scope>NUCLEOTIDE SEQUENCE</scope>
    <source>
        <strain evidence="9">YF14B1</strain>
    </source>
</reference>
<keyword evidence="4 6" id="KW-1133">Transmembrane helix</keyword>
<protein>
    <submittedName>
        <fullName evidence="9">ABC transporter permease</fullName>
    </submittedName>
</protein>
<comment type="caution">
    <text evidence="9">The sequence shown here is derived from an EMBL/GenBank/DDBJ whole genome shotgun (WGS) entry which is preliminary data.</text>
</comment>
<feature type="transmembrane region" description="Helical" evidence="6">
    <location>
        <begin position="691"/>
        <end position="715"/>
    </location>
</feature>
<evidence type="ECO:0000256" key="4">
    <source>
        <dbReference type="ARBA" id="ARBA00022989"/>
    </source>
</evidence>
<dbReference type="PANTHER" id="PTHR30572">
    <property type="entry name" value="MEMBRANE COMPONENT OF TRANSPORTER-RELATED"/>
    <property type="match status" value="1"/>
</dbReference>
<dbReference type="GO" id="GO:0022857">
    <property type="term" value="F:transmembrane transporter activity"/>
    <property type="evidence" value="ECO:0007669"/>
    <property type="project" value="TreeGrafter"/>
</dbReference>
<dbReference type="Pfam" id="PF12704">
    <property type="entry name" value="MacB_PCD"/>
    <property type="match status" value="2"/>
</dbReference>
<dbReference type="Pfam" id="PF02687">
    <property type="entry name" value="FtsX"/>
    <property type="match status" value="2"/>
</dbReference>
<dbReference type="InterPro" id="IPR050250">
    <property type="entry name" value="Macrolide_Exporter_MacB"/>
</dbReference>
<gene>
    <name evidence="9" type="ORF">QNI16_13895</name>
</gene>
<feature type="transmembrane region" description="Helical" evidence="6">
    <location>
        <begin position="727"/>
        <end position="755"/>
    </location>
</feature>
<dbReference type="AlphaFoldDB" id="A0AAE3QLM6"/>
<feature type="domain" description="ABC3 transporter permease C-terminal" evidence="7">
    <location>
        <begin position="299"/>
        <end position="414"/>
    </location>
</feature>
<feature type="transmembrane region" description="Helical" evidence="6">
    <location>
        <begin position="349"/>
        <end position="370"/>
    </location>
</feature>
<keyword evidence="5 6" id="KW-0472">Membrane</keyword>
<evidence type="ECO:0000256" key="1">
    <source>
        <dbReference type="ARBA" id="ARBA00004651"/>
    </source>
</evidence>
<evidence type="ECO:0000313" key="9">
    <source>
        <dbReference type="EMBL" id="MDJ1481587.1"/>
    </source>
</evidence>
<dbReference type="RefSeq" id="WP_313979552.1">
    <property type="nucleotide sequence ID" value="NZ_JASJOS010000005.1"/>
</dbReference>
<sequence length="814" mass="91212">MLQNYLTIALRNLWRNKAFSAINIFGLAIGIATCLLITLYVLDELSYDRHFSKADRIYRMGFSGKFNGQVLDATALGAPLARQMRVDYPEVEESTRLRVSGNPFVTYGNRTFKEDKFVYVDSNFFQVFDIPFLKGDPKTALSQPNTMVITQAIARKYFGNQDPMGKMLQLKSWNNTYKVTGVIEKVPANTHFHFDLFATMLNHEDAKQQIFANFNFPTYIVLKKGYDYKQLEAKLPTIVNRFIEPEFKQYLGATTADLRKADNQMGFFLQPLTDIHLHSHQYDQLEANGDIRYVYIFSTIAGFMLLIACINFMNLSTASAARRAKEVGIRKVLGSVKEQLVGQFLSESMLLAGFALLLAVLIVIFCLPAFNSLTGKTFSISSIVQGWSVAGLAVLCLLVGLLAGSYPAFFLSSFKPIAVLKGGNPTMQLVSGSRQSGLRLRSVLVVFQFFISIILVVGTIVVYQQLTFMQNKKIGFDKEQVIVIHDTYALRKNEQAFRNQLLQDSRVVRASISDYIPVGPTNYDYSPVFPEDHPTQNVVMGHYRVDEEYVPTLGMELAQGRNFSRDFGTDSLAVIMNESAVRSLGWQKDPLGKKVLRIVDGNGTKRAYTVIGVVKDFHFKSLHEKIGPLILFMGENSGSILVKVKTKDIAGLLASFKKQWSAFSSDAPFGYSFIDQRFESVYRVEQKIGQILSIFAGLTIFIACLGLFGLATFTAQQRNREFGIRKVLGASVTNIIGLLSKDFLVLVLTANLIAWPIAYYAMNRWLEDFAYRISIAWWVFALAAALALLITLVTVSYQAVKAALANPVTSLKTE</sequence>
<comment type="subcellular location">
    <subcellularLocation>
        <location evidence="1">Cell membrane</location>
        <topology evidence="1">Multi-pass membrane protein</topology>
    </subcellularLocation>
</comment>
<evidence type="ECO:0000256" key="2">
    <source>
        <dbReference type="ARBA" id="ARBA00022475"/>
    </source>
</evidence>
<dbReference type="GO" id="GO:0005886">
    <property type="term" value="C:plasma membrane"/>
    <property type="evidence" value="ECO:0007669"/>
    <property type="project" value="UniProtKB-SubCell"/>
</dbReference>
<feature type="transmembrane region" description="Helical" evidence="6">
    <location>
        <begin position="775"/>
        <end position="797"/>
    </location>
</feature>
<dbReference type="InterPro" id="IPR003838">
    <property type="entry name" value="ABC3_permease_C"/>
</dbReference>
<feature type="transmembrane region" description="Helical" evidence="6">
    <location>
        <begin position="390"/>
        <end position="411"/>
    </location>
</feature>
<evidence type="ECO:0000259" key="8">
    <source>
        <dbReference type="Pfam" id="PF12704"/>
    </source>
</evidence>
<evidence type="ECO:0000259" key="7">
    <source>
        <dbReference type="Pfam" id="PF02687"/>
    </source>
</evidence>
<evidence type="ECO:0000313" key="10">
    <source>
        <dbReference type="Proteomes" id="UP001241110"/>
    </source>
</evidence>